<dbReference type="InterPro" id="IPR051186">
    <property type="entry name" value="RRM_HNRPC/RALY_subfam"/>
</dbReference>
<evidence type="ECO:0000313" key="4">
    <source>
        <dbReference type="EnsemblMetazoa" id="SMAR014704-PA"/>
    </source>
</evidence>
<sequence>MRCLILSAIFTWYPPEGFGKWLRLDLVTYKDLLIEQGQTGKILICDMKMSKVGNQTNSNDPQAVNSRLFVGNLNTYQVTKDDVERMFKRYGRIAGISMHKGYAFVQFTNPYDARNAVQGEDSAVVCGQTL</sequence>
<dbReference type="PROSITE" id="PS50102">
    <property type="entry name" value="RRM"/>
    <property type="match status" value="1"/>
</dbReference>
<dbReference type="InterPro" id="IPR012677">
    <property type="entry name" value="Nucleotide-bd_a/b_plait_sf"/>
</dbReference>
<dbReference type="Proteomes" id="UP000014500">
    <property type="component" value="Unassembled WGS sequence"/>
</dbReference>
<dbReference type="Gene3D" id="3.30.70.330">
    <property type="match status" value="1"/>
</dbReference>
<reference evidence="4" key="2">
    <citation type="submission" date="2015-02" db="UniProtKB">
        <authorList>
            <consortium name="EnsemblMetazoa"/>
        </authorList>
    </citation>
    <scope>IDENTIFICATION</scope>
</reference>
<dbReference type="CDD" id="cd12341">
    <property type="entry name" value="RRM_hnRNPC_like"/>
    <property type="match status" value="1"/>
</dbReference>
<dbReference type="GO" id="GO:0005634">
    <property type="term" value="C:nucleus"/>
    <property type="evidence" value="ECO:0007669"/>
    <property type="project" value="TreeGrafter"/>
</dbReference>
<organism evidence="4 5">
    <name type="scientific">Strigamia maritima</name>
    <name type="common">European centipede</name>
    <name type="synonym">Geophilus maritimus</name>
    <dbReference type="NCBI Taxonomy" id="126957"/>
    <lineage>
        <taxon>Eukaryota</taxon>
        <taxon>Metazoa</taxon>
        <taxon>Ecdysozoa</taxon>
        <taxon>Arthropoda</taxon>
        <taxon>Myriapoda</taxon>
        <taxon>Chilopoda</taxon>
        <taxon>Pleurostigmophora</taxon>
        <taxon>Geophilomorpha</taxon>
        <taxon>Linotaeniidae</taxon>
        <taxon>Strigamia</taxon>
    </lineage>
</organism>
<protein>
    <recommendedName>
        <fullName evidence="3">RRM domain-containing protein</fullName>
    </recommendedName>
</protein>
<keyword evidence="1 2" id="KW-0694">RNA-binding</keyword>
<feature type="domain" description="RRM" evidence="3">
    <location>
        <begin position="66"/>
        <end position="130"/>
    </location>
</feature>
<evidence type="ECO:0000256" key="1">
    <source>
        <dbReference type="ARBA" id="ARBA00022884"/>
    </source>
</evidence>
<dbReference type="PANTHER" id="PTHR13968:SF26">
    <property type="entry name" value="RRM DOMAIN-CONTAINING PROTEIN"/>
    <property type="match status" value="1"/>
</dbReference>
<keyword evidence="5" id="KW-1185">Reference proteome</keyword>
<dbReference type="AlphaFoldDB" id="T1JLH4"/>
<evidence type="ECO:0000256" key="2">
    <source>
        <dbReference type="PROSITE-ProRule" id="PRU00176"/>
    </source>
</evidence>
<dbReference type="InterPro" id="IPR000504">
    <property type="entry name" value="RRM_dom"/>
</dbReference>
<dbReference type="STRING" id="126957.T1JLH4"/>
<evidence type="ECO:0000259" key="3">
    <source>
        <dbReference type="PROSITE" id="PS50102"/>
    </source>
</evidence>
<name>T1JLH4_STRMM</name>
<dbReference type="EMBL" id="JH431850">
    <property type="status" value="NOT_ANNOTATED_CDS"/>
    <property type="molecule type" value="Genomic_DNA"/>
</dbReference>
<evidence type="ECO:0000313" key="5">
    <source>
        <dbReference type="Proteomes" id="UP000014500"/>
    </source>
</evidence>
<proteinExistence type="predicted"/>
<dbReference type="PANTHER" id="PTHR13968">
    <property type="entry name" value="HETEROGENEOUS NUCLEAR RIBONUCLEOPROTEIN"/>
    <property type="match status" value="1"/>
</dbReference>
<dbReference type="InterPro" id="IPR035979">
    <property type="entry name" value="RBD_domain_sf"/>
</dbReference>
<dbReference type="SMART" id="SM00360">
    <property type="entry name" value="RRM"/>
    <property type="match status" value="1"/>
</dbReference>
<accession>T1JLH4</accession>
<reference evidence="5" key="1">
    <citation type="submission" date="2011-05" db="EMBL/GenBank/DDBJ databases">
        <authorList>
            <person name="Richards S.R."/>
            <person name="Qu J."/>
            <person name="Jiang H."/>
            <person name="Jhangiani S.N."/>
            <person name="Agravi P."/>
            <person name="Goodspeed R."/>
            <person name="Gross S."/>
            <person name="Mandapat C."/>
            <person name="Jackson L."/>
            <person name="Mathew T."/>
            <person name="Pu L."/>
            <person name="Thornton R."/>
            <person name="Saada N."/>
            <person name="Wilczek-Boney K.B."/>
            <person name="Lee S."/>
            <person name="Kovar C."/>
            <person name="Wu Y."/>
            <person name="Scherer S.E."/>
            <person name="Worley K.C."/>
            <person name="Muzny D.M."/>
            <person name="Gibbs R."/>
        </authorList>
    </citation>
    <scope>NUCLEOTIDE SEQUENCE</scope>
    <source>
        <strain evidence="5">Brora</strain>
    </source>
</reference>
<dbReference type="GO" id="GO:0003723">
    <property type="term" value="F:RNA binding"/>
    <property type="evidence" value="ECO:0007669"/>
    <property type="project" value="UniProtKB-UniRule"/>
</dbReference>
<dbReference type="HOGENOM" id="CLU_1943496_0_0_1"/>
<dbReference type="SUPFAM" id="SSF54928">
    <property type="entry name" value="RNA-binding domain, RBD"/>
    <property type="match status" value="1"/>
</dbReference>
<dbReference type="PhylomeDB" id="T1JLH4"/>
<dbReference type="eggNOG" id="KOG0118">
    <property type="taxonomic scope" value="Eukaryota"/>
</dbReference>
<dbReference type="Pfam" id="PF00076">
    <property type="entry name" value="RRM_1"/>
    <property type="match status" value="1"/>
</dbReference>
<dbReference type="EnsemblMetazoa" id="SMAR014704-RA">
    <property type="protein sequence ID" value="SMAR014704-PA"/>
    <property type="gene ID" value="SMAR014704"/>
</dbReference>